<evidence type="ECO:0000259" key="5">
    <source>
        <dbReference type="PROSITE" id="PS50222"/>
    </source>
</evidence>
<evidence type="ECO:0000256" key="4">
    <source>
        <dbReference type="SAM" id="Phobius"/>
    </source>
</evidence>
<evidence type="ECO:0000256" key="3">
    <source>
        <dbReference type="ARBA" id="ARBA00022837"/>
    </source>
</evidence>
<keyword evidence="7" id="KW-1185">Reference proteome</keyword>
<proteinExistence type="predicted"/>
<dbReference type="Proteomes" id="UP000789831">
    <property type="component" value="Unassembled WGS sequence"/>
</dbReference>
<dbReference type="InterPro" id="IPR018247">
    <property type="entry name" value="EF_Hand_1_Ca_BS"/>
</dbReference>
<keyword evidence="4" id="KW-0812">Transmembrane</keyword>
<name>A0A9N9FEL3_9GLOM</name>
<dbReference type="InterPro" id="IPR002048">
    <property type="entry name" value="EF_hand_dom"/>
</dbReference>
<sequence>MNAFITNVSESNNTKYSKISSIRIILLGCLLLLLIVSFFGVVECQKHQTRINYQGEHSNYGDHAKIKQHITEHLKDVQHPPDMSETDELYYLFTIHDINKDRYLDGHELREAFTDFNLDNEDPKAILTISELNEMIDHVLLEDDMDNE</sequence>
<dbReference type="InterPro" id="IPR052110">
    <property type="entry name" value="MCFD2-like"/>
</dbReference>
<comment type="caution">
    <text evidence="6">The sequence shown here is derived from an EMBL/GenBank/DDBJ whole genome shotgun (WGS) entry which is preliminary data.</text>
</comment>
<dbReference type="PANTHER" id="PTHR23104:SF1">
    <property type="entry name" value="EF-HAND DOMAIN-CONTAINING PROTEIN"/>
    <property type="match status" value="1"/>
</dbReference>
<feature type="transmembrane region" description="Helical" evidence="4">
    <location>
        <begin position="20"/>
        <end position="42"/>
    </location>
</feature>
<evidence type="ECO:0000313" key="7">
    <source>
        <dbReference type="Proteomes" id="UP000789831"/>
    </source>
</evidence>
<keyword evidence="4" id="KW-0472">Membrane</keyword>
<dbReference type="OrthoDB" id="289247at2759"/>
<evidence type="ECO:0000313" key="6">
    <source>
        <dbReference type="EMBL" id="CAG8530459.1"/>
    </source>
</evidence>
<dbReference type="InterPro" id="IPR011992">
    <property type="entry name" value="EF-hand-dom_pair"/>
</dbReference>
<dbReference type="SUPFAM" id="SSF47473">
    <property type="entry name" value="EF-hand"/>
    <property type="match status" value="1"/>
</dbReference>
<organism evidence="6 7">
    <name type="scientific">Ambispora gerdemannii</name>
    <dbReference type="NCBI Taxonomy" id="144530"/>
    <lineage>
        <taxon>Eukaryota</taxon>
        <taxon>Fungi</taxon>
        <taxon>Fungi incertae sedis</taxon>
        <taxon>Mucoromycota</taxon>
        <taxon>Glomeromycotina</taxon>
        <taxon>Glomeromycetes</taxon>
        <taxon>Archaeosporales</taxon>
        <taxon>Ambisporaceae</taxon>
        <taxon>Ambispora</taxon>
    </lineage>
</organism>
<keyword evidence="4" id="KW-1133">Transmembrane helix</keyword>
<evidence type="ECO:0000256" key="2">
    <source>
        <dbReference type="ARBA" id="ARBA00022737"/>
    </source>
</evidence>
<dbReference type="Gene3D" id="1.10.238.10">
    <property type="entry name" value="EF-hand"/>
    <property type="match status" value="1"/>
</dbReference>
<reference evidence="6" key="1">
    <citation type="submission" date="2021-06" db="EMBL/GenBank/DDBJ databases">
        <authorList>
            <person name="Kallberg Y."/>
            <person name="Tangrot J."/>
            <person name="Rosling A."/>
        </authorList>
    </citation>
    <scope>NUCLEOTIDE SEQUENCE</scope>
    <source>
        <strain evidence="6">MT106</strain>
    </source>
</reference>
<dbReference type="PROSITE" id="PS50222">
    <property type="entry name" value="EF_HAND_2"/>
    <property type="match status" value="1"/>
</dbReference>
<gene>
    <name evidence="6" type="ORF">AGERDE_LOCUS5685</name>
</gene>
<feature type="domain" description="EF-hand" evidence="5">
    <location>
        <begin position="84"/>
        <end position="119"/>
    </location>
</feature>
<dbReference type="EMBL" id="CAJVPL010000796">
    <property type="protein sequence ID" value="CAG8530459.1"/>
    <property type="molecule type" value="Genomic_DNA"/>
</dbReference>
<dbReference type="AlphaFoldDB" id="A0A9N9FEL3"/>
<accession>A0A9N9FEL3</accession>
<protein>
    <submittedName>
        <fullName evidence="6">4436_t:CDS:1</fullName>
    </submittedName>
</protein>
<dbReference type="PROSITE" id="PS00018">
    <property type="entry name" value="EF_HAND_1"/>
    <property type="match status" value="1"/>
</dbReference>
<dbReference type="GO" id="GO:0005509">
    <property type="term" value="F:calcium ion binding"/>
    <property type="evidence" value="ECO:0007669"/>
    <property type="project" value="InterPro"/>
</dbReference>
<evidence type="ECO:0000256" key="1">
    <source>
        <dbReference type="ARBA" id="ARBA00022729"/>
    </source>
</evidence>
<keyword evidence="1" id="KW-0732">Signal</keyword>
<keyword evidence="2" id="KW-0677">Repeat</keyword>
<keyword evidence="3" id="KW-0106">Calcium</keyword>
<dbReference type="PANTHER" id="PTHR23104">
    <property type="entry name" value="MULTIPLE COAGULATION FACTOR DEFICIENCY PROTEIN 2 NEURAL STEM CELL DERIVED NEURONAL SURVIVAL PROTEIN"/>
    <property type="match status" value="1"/>
</dbReference>